<dbReference type="GO" id="GO:0005886">
    <property type="term" value="C:plasma membrane"/>
    <property type="evidence" value="ECO:0007669"/>
    <property type="project" value="UniProtKB-SubCell"/>
</dbReference>
<keyword evidence="3" id="KW-1003">Cell membrane</keyword>
<dbReference type="AlphaFoldDB" id="W2V239"/>
<comment type="similarity">
    <text evidence="2">Belongs to the FliR/MopE/SpaR family.</text>
</comment>
<dbReference type="STRING" id="1401685.P857_869"/>
<evidence type="ECO:0000256" key="2">
    <source>
        <dbReference type="ARBA" id="ARBA00009772"/>
    </source>
</evidence>
<dbReference type="PANTHER" id="PTHR30065">
    <property type="entry name" value="FLAGELLAR BIOSYNTHETIC PROTEIN FLIR"/>
    <property type="match status" value="1"/>
</dbReference>
<feature type="transmembrane region" description="Helical" evidence="7">
    <location>
        <begin position="215"/>
        <end position="234"/>
    </location>
</feature>
<dbReference type="InterPro" id="IPR002010">
    <property type="entry name" value="T3SS_IM_R"/>
</dbReference>
<evidence type="ECO:0000256" key="6">
    <source>
        <dbReference type="ARBA" id="ARBA00023136"/>
    </source>
</evidence>
<gene>
    <name evidence="8" type="ORF">P857_869</name>
</gene>
<dbReference type="EMBL" id="AXCJ01000001">
    <property type="protein sequence ID" value="ETO91697.1"/>
    <property type="molecule type" value="Genomic_DNA"/>
</dbReference>
<evidence type="ECO:0000313" key="8">
    <source>
        <dbReference type="EMBL" id="ETO91697.1"/>
    </source>
</evidence>
<reference evidence="8 9" key="1">
    <citation type="journal article" date="2013" name="PLoS ONE">
        <title>Bacterial endosymbiosis in a chordate host: long-term co-evolution and conservation of secondary metabolism.</title>
        <authorList>
            <person name="Kwan J.C."/>
            <person name="Schmidt E.W."/>
        </authorList>
    </citation>
    <scope>NUCLEOTIDE SEQUENCE [LARGE SCALE GENOMIC DNA]</scope>
    <source>
        <strain evidence="9">L6</strain>
    </source>
</reference>
<evidence type="ECO:0000256" key="4">
    <source>
        <dbReference type="ARBA" id="ARBA00022692"/>
    </source>
</evidence>
<dbReference type="Proteomes" id="UP000018951">
    <property type="component" value="Unassembled WGS sequence"/>
</dbReference>
<feature type="transmembrane region" description="Helical" evidence="7">
    <location>
        <begin position="47"/>
        <end position="65"/>
    </location>
</feature>
<dbReference type="Pfam" id="PF01311">
    <property type="entry name" value="Bac_export_1"/>
    <property type="match status" value="1"/>
</dbReference>
<evidence type="ECO:0000256" key="3">
    <source>
        <dbReference type="ARBA" id="ARBA00022475"/>
    </source>
</evidence>
<evidence type="ECO:0000256" key="5">
    <source>
        <dbReference type="ARBA" id="ARBA00022989"/>
    </source>
</evidence>
<feature type="transmembrane region" description="Helical" evidence="7">
    <location>
        <begin position="18"/>
        <end position="40"/>
    </location>
</feature>
<keyword evidence="4 7" id="KW-0812">Transmembrane</keyword>
<name>W2V239_9RICK</name>
<comment type="subcellular location">
    <subcellularLocation>
        <location evidence="1">Cell membrane</location>
        <topology evidence="1">Multi-pass membrane protein</topology>
    </subcellularLocation>
</comment>
<dbReference type="PRINTS" id="PR00953">
    <property type="entry name" value="TYPE3IMRPROT"/>
</dbReference>
<accession>W2V239</accession>
<sequence length="255" mass="29584">MKCNLYYSMQLSLTDSNLYSFFLAFCRVGGIFLFTPFLMYVNMKTKVAFAVLISYIISYAFDLKPFIQEDYLLFCLLEIVTGVTIGILMNILYSVLEIMGSIISHTVGLSNSNLFDYESGIQSVVISKFLNITFLAMFFVTNLHLLFIEGIFNSYHTIPLDNNSFYTEIVNNFVLFINEIFWLSVKLTAPIWVTSFFISFSAGILNRLIPYMQIYFVSIPFQIFIGFILLFLVIKHMMTGYTDYHRELLVNVFYN</sequence>
<dbReference type="PANTHER" id="PTHR30065:SF1">
    <property type="entry name" value="SURFACE PRESENTATION OF ANTIGENS PROTEIN SPAR"/>
    <property type="match status" value="1"/>
</dbReference>
<keyword evidence="9" id="KW-1185">Reference proteome</keyword>
<evidence type="ECO:0000256" key="7">
    <source>
        <dbReference type="SAM" id="Phobius"/>
    </source>
</evidence>
<keyword evidence="6 7" id="KW-0472">Membrane</keyword>
<evidence type="ECO:0000313" key="9">
    <source>
        <dbReference type="Proteomes" id="UP000018951"/>
    </source>
</evidence>
<feature type="transmembrane region" description="Helical" evidence="7">
    <location>
        <begin position="129"/>
        <end position="152"/>
    </location>
</feature>
<feature type="transmembrane region" description="Helical" evidence="7">
    <location>
        <begin position="191"/>
        <end position="209"/>
    </location>
</feature>
<feature type="transmembrane region" description="Helical" evidence="7">
    <location>
        <begin position="71"/>
        <end position="93"/>
    </location>
</feature>
<keyword evidence="5 7" id="KW-1133">Transmembrane helix</keyword>
<comment type="caution">
    <text evidence="8">The sequence shown here is derived from an EMBL/GenBank/DDBJ whole genome shotgun (WGS) entry which is preliminary data.</text>
</comment>
<organism evidence="8 9">
    <name type="scientific">Candidatus Xenolissoclinum pacificiensis L6</name>
    <dbReference type="NCBI Taxonomy" id="1401685"/>
    <lineage>
        <taxon>Bacteria</taxon>
        <taxon>Pseudomonadati</taxon>
        <taxon>Pseudomonadota</taxon>
        <taxon>Alphaproteobacteria</taxon>
        <taxon>Rickettsiales</taxon>
        <taxon>Anaplasmataceae</taxon>
        <taxon>Candidatus Xenolissoclinum</taxon>
    </lineage>
</organism>
<evidence type="ECO:0000256" key="1">
    <source>
        <dbReference type="ARBA" id="ARBA00004651"/>
    </source>
</evidence>
<dbReference type="GO" id="GO:0006605">
    <property type="term" value="P:protein targeting"/>
    <property type="evidence" value="ECO:0007669"/>
    <property type="project" value="InterPro"/>
</dbReference>
<proteinExistence type="inferred from homology"/>
<protein>
    <submittedName>
        <fullName evidence="8">Bacterial export s, 1 family protein</fullName>
    </submittedName>
</protein>